<keyword evidence="3" id="KW-1185">Reference proteome</keyword>
<evidence type="ECO:0000256" key="1">
    <source>
        <dbReference type="SAM" id="MobiDB-lite"/>
    </source>
</evidence>
<evidence type="ECO:0000313" key="2">
    <source>
        <dbReference type="EMBL" id="TEB30573.1"/>
    </source>
</evidence>
<gene>
    <name evidence="2" type="ORF">FA13DRAFT_1710243</name>
</gene>
<evidence type="ECO:0000313" key="3">
    <source>
        <dbReference type="Proteomes" id="UP000298030"/>
    </source>
</evidence>
<organism evidence="2 3">
    <name type="scientific">Coprinellus micaceus</name>
    <name type="common">Glistening ink-cap mushroom</name>
    <name type="synonym">Coprinus micaceus</name>
    <dbReference type="NCBI Taxonomy" id="71717"/>
    <lineage>
        <taxon>Eukaryota</taxon>
        <taxon>Fungi</taxon>
        <taxon>Dikarya</taxon>
        <taxon>Basidiomycota</taxon>
        <taxon>Agaricomycotina</taxon>
        <taxon>Agaricomycetes</taxon>
        <taxon>Agaricomycetidae</taxon>
        <taxon>Agaricales</taxon>
        <taxon>Agaricineae</taxon>
        <taxon>Psathyrellaceae</taxon>
        <taxon>Coprinellus</taxon>
    </lineage>
</organism>
<dbReference type="Proteomes" id="UP000298030">
    <property type="component" value="Unassembled WGS sequence"/>
</dbReference>
<feature type="region of interest" description="Disordered" evidence="1">
    <location>
        <begin position="138"/>
        <end position="189"/>
    </location>
</feature>
<protein>
    <submittedName>
        <fullName evidence="2">Uncharacterized protein</fullName>
    </submittedName>
</protein>
<name>A0A4Y7T8U3_COPMI</name>
<dbReference type="AlphaFoldDB" id="A0A4Y7T8U3"/>
<dbReference type="EMBL" id="QPFP01000022">
    <property type="protein sequence ID" value="TEB30573.1"/>
    <property type="molecule type" value="Genomic_DNA"/>
</dbReference>
<sequence>MSTARTKKREYAMHVVTPQQGLPRLDLDFMESYELRLGPIYPSDLSAQVPDQVSPGLRPADRSYKDIGPGVNRAFRGSRPYCPPGQAPPTVNSAVLAIASGLRWQGLAPMMRLSTYCATESKSKGAVSGITSMSNLSMGRMDRSPESTTACLFGKDTPAKDPEYSTQAPERSSVRDVPDRSGFPSSDSLESGAQIVSLRFLCVQKTCTTHMVALLIASHRVRGKQGETGLWVPSGSLEFPKTAKTEGGASAIHPQ</sequence>
<reference evidence="2 3" key="1">
    <citation type="journal article" date="2019" name="Nat. Ecol. Evol.">
        <title>Megaphylogeny resolves global patterns of mushroom evolution.</title>
        <authorList>
            <person name="Varga T."/>
            <person name="Krizsan K."/>
            <person name="Foldi C."/>
            <person name="Dima B."/>
            <person name="Sanchez-Garcia M."/>
            <person name="Sanchez-Ramirez S."/>
            <person name="Szollosi G.J."/>
            <person name="Szarkandi J.G."/>
            <person name="Papp V."/>
            <person name="Albert L."/>
            <person name="Andreopoulos W."/>
            <person name="Angelini C."/>
            <person name="Antonin V."/>
            <person name="Barry K.W."/>
            <person name="Bougher N.L."/>
            <person name="Buchanan P."/>
            <person name="Buyck B."/>
            <person name="Bense V."/>
            <person name="Catcheside P."/>
            <person name="Chovatia M."/>
            <person name="Cooper J."/>
            <person name="Damon W."/>
            <person name="Desjardin D."/>
            <person name="Finy P."/>
            <person name="Geml J."/>
            <person name="Haridas S."/>
            <person name="Hughes K."/>
            <person name="Justo A."/>
            <person name="Karasinski D."/>
            <person name="Kautmanova I."/>
            <person name="Kiss B."/>
            <person name="Kocsube S."/>
            <person name="Kotiranta H."/>
            <person name="LaButti K.M."/>
            <person name="Lechner B.E."/>
            <person name="Liimatainen K."/>
            <person name="Lipzen A."/>
            <person name="Lukacs Z."/>
            <person name="Mihaltcheva S."/>
            <person name="Morgado L.N."/>
            <person name="Niskanen T."/>
            <person name="Noordeloos M.E."/>
            <person name="Ohm R.A."/>
            <person name="Ortiz-Santana B."/>
            <person name="Ovrebo C."/>
            <person name="Racz N."/>
            <person name="Riley R."/>
            <person name="Savchenko A."/>
            <person name="Shiryaev A."/>
            <person name="Soop K."/>
            <person name="Spirin V."/>
            <person name="Szebenyi C."/>
            <person name="Tomsovsky M."/>
            <person name="Tulloss R.E."/>
            <person name="Uehling J."/>
            <person name="Grigoriev I.V."/>
            <person name="Vagvolgyi C."/>
            <person name="Papp T."/>
            <person name="Martin F.M."/>
            <person name="Miettinen O."/>
            <person name="Hibbett D.S."/>
            <person name="Nagy L.G."/>
        </authorList>
    </citation>
    <scope>NUCLEOTIDE SEQUENCE [LARGE SCALE GENOMIC DNA]</scope>
    <source>
        <strain evidence="2 3">FP101781</strain>
    </source>
</reference>
<comment type="caution">
    <text evidence="2">The sequence shown here is derived from an EMBL/GenBank/DDBJ whole genome shotgun (WGS) entry which is preliminary data.</text>
</comment>
<accession>A0A4Y7T8U3</accession>
<proteinExistence type="predicted"/>